<comment type="caution">
    <text evidence="3">The sequence shown here is derived from an EMBL/GenBank/DDBJ whole genome shotgun (WGS) entry which is preliminary data.</text>
</comment>
<dbReference type="PANTHER" id="PTHR45751:SF11">
    <property type="entry name" value="COPINE FAMILY PROTEIN 2"/>
    <property type="match status" value="1"/>
</dbReference>
<dbReference type="Proteomes" id="UP000676336">
    <property type="component" value="Unassembled WGS sequence"/>
</dbReference>
<keyword evidence="1" id="KW-0472">Membrane</keyword>
<proteinExistence type="predicted"/>
<dbReference type="Gene3D" id="3.40.50.410">
    <property type="entry name" value="von Willebrand factor, type A domain"/>
    <property type="match status" value="1"/>
</dbReference>
<sequence>MATPNINKGRCLRYKSDLQKEPLLQPAATVTATEPRHSSLSIWISISLLLLLILYIVYRRRQNKSDDDTEKDEQTEATIDENIPTREQAEYRLDDFSTIEEINQAVKDVGLVRSQLIFGIDYTISNLETGKHSFNGHSLHHIEEGLLNPYQSVITIVGRTLEKFDSDSLIPAFGFGDRTTLDRKIFPLRSDGSYCRGFLGVLDAYNKITPRVRMSGPTNFSPLIKEAIRIVKKTGQYHIVVIVADGQVTNERQTKEAIVEASNYPLSIVMVGVGDGPWDMMKEFDDSLPARNFDNFQFVNYNSIVQASTDTDADFALNALMEIPSQYAAIKRLGLLKDNTHE</sequence>
<dbReference type="InterPro" id="IPR002035">
    <property type="entry name" value="VWF_A"/>
</dbReference>
<dbReference type="AlphaFoldDB" id="A0A8S2LLN4"/>
<dbReference type="SUPFAM" id="SSF53300">
    <property type="entry name" value="vWA-like"/>
    <property type="match status" value="1"/>
</dbReference>
<dbReference type="GO" id="GO:0004842">
    <property type="term" value="F:ubiquitin-protein transferase activity"/>
    <property type="evidence" value="ECO:0007669"/>
    <property type="project" value="TreeGrafter"/>
</dbReference>
<dbReference type="InterPro" id="IPR010734">
    <property type="entry name" value="Copine_C"/>
</dbReference>
<keyword evidence="1" id="KW-1133">Transmembrane helix</keyword>
<dbReference type="GO" id="GO:0005634">
    <property type="term" value="C:nucleus"/>
    <property type="evidence" value="ECO:0007669"/>
    <property type="project" value="TreeGrafter"/>
</dbReference>
<dbReference type="InterPro" id="IPR036465">
    <property type="entry name" value="vWFA_dom_sf"/>
</dbReference>
<dbReference type="GO" id="GO:0016567">
    <property type="term" value="P:protein ubiquitination"/>
    <property type="evidence" value="ECO:0007669"/>
    <property type="project" value="TreeGrafter"/>
</dbReference>
<dbReference type="SMART" id="SM00327">
    <property type="entry name" value="VWA"/>
    <property type="match status" value="1"/>
</dbReference>
<dbReference type="PANTHER" id="PTHR45751">
    <property type="entry name" value="COPINE FAMILY PROTEIN 1"/>
    <property type="match status" value="1"/>
</dbReference>
<feature type="domain" description="VWFA" evidence="2">
    <location>
        <begin position="113"/>
        <end position="303"/>
    </location>
</feature>
<gene>
    <name evidence="3" type="ORF">SMN809_LOCUS6431</name>
</gene>
<reference evidence="3" key="1">
    <citation type="submission" date="2021-02" db="EMBL/GenBank/DDBJ databases">
        <authorList>
            <person name="Nowell W R."/>
        </authorList>
    </citation>
    <scope>NUCLEOTIDE SEQUENCE</scope>
</reference>
<evidence type="ECO:0000259" key="2">
    <source>
        <dbReference type="SMART" id="SM00327"/>
    </source>
</evidence>
<protein>
    <recommendedName>
        <fullName evidence="2">VWFA domain-containing protein</fullName>
    </recommendedName>
</protein>
<dbReference type="EMBL" id="CAJOBI010001737">
    <property type="protein sequence ID" value="CAF3897006.1"/>
    <property type="molecule type" value="Genomic_DNA"/>
</dbReference>
<dbReference type="Pfam" id="PF07002">
    <property type="entry name" value="Copine"/>
    <property type="match status" value="1"/>
</dbReference>
<evidence type="ECO:0000256" key="1">
    <source>
        <dbReference type="SAM" id="Phobius"/>
    </source>
</evidence>
<keyword evidence="1" id="KW-0812">Transmembrane</keyword>
<feature type="transmembrane region" description="Helical" evidence="1">
    <location>
        <begin position="40"/>
        <end position="58"/>
    </location>
</feature>
<dbReference type="InterPro" id="IPR052079">
    <property type="entry name" value="E3_ligase/Copine_domain"/>
</dbReference>
<evidence type="ECO:0000313" key="3">
    <source>
        <dbReference type="EMBL" id="CAF3897006.1"/>
    </source>
</evidence>
<evidence type="ECO:0000313" key="4">
    <source>
        <dbReference type="Proteomes" id="UP000676336"/>
    </source>
</evidence>
<organism evidence="3 4">
    <name type="scientific">Rotaria magnacalcarata</name>
    <dbReference type="NCBI Taxonomy" id="392030"/>
    <lineage>
        <taxon>Eukaryota</taxon>
        <taxon>Metazoa</taxon>
        <taxon>Spiralia</taxon>
        <taxon>Gnathifera</taxon>
        <taxon>Rotifera</taxon>
        <taxon>Eurotatoria</taxon>
        <taxon>Bdelloidea</taxon>
        <taxon>Philodinida</taxon>
        <taxon>Philodinidae</taxon>
        <taxon>Rotaria</taxon>
    </lineage>
</organism>
<accession>A0A8S2LLN4</accession>
<name>A0A8S2LLN4_9BILA</name>